<evidence type="ECO:0008006" key="10">
    <source>
        <dbReference type="Google" id="ProtNLM"/>
    </source>
</evidence>
<dbReference type="InterPro" id="IPR029044">
    <property type="entry name" value="Nucleotide-diphossugar_trans"/>
</dbReference>
<keyword evidence="4" id="KW-0808">Transferase</keyword>
<evidence type="ECO:0000256" key="1">
    <source>
        <dbReference type="ARBA" id="ARBA00004606"/>
    </source>
</evidence>
<reference evidence="8 9" key="1">
    <citation type="journal article" date="2011" name="Proc. Natl. Acad. Sci. U.S.A.">
        <title>Comparative genomics of xylose-fermenting fungi for enhanced biofuel production.</title>
        <authorList>
            <person name="Wohlbach D.J."/>
            <person name="Kuo A."/>
            <person name="Sato T.K."/>
            <person name="Potts K.M."/>
            <person name="Salamov A.A."/>
            <person name="LaButti K.M."/>
            <person name="Sun H."/>
            <person name="Clum A."/>
            <person name="Pangilinan J.L."/>
            <person name="Lindquist E.A."/>
            <person name="Lucas S."/>
            <person name="Lapidus A."/>
            <person name="Jin M."/>
            <person name="Gunawan C."/>
            <person name="Balan V."/>
            <person name="Dale B.E."/>
            <person name="Jeffries T.W."/>
            <person name="Zinkel R."/>
            <person name="Barry K.W."/>
            <person name="Grigoriev I.V."/>
            <person name="Gasch A.P."/>
        </authorList>
    </citation>
    <scope>NUCLEOTIDE SEQUENCE [LARGE SCALE GENOMIC DNA]</scope>
    <source>
        <strain evidence="9">NRRL Y-27907 / 11-Y1</strain>
    </source>
</reference>
<dbReference type="GO" id="GO:0016020">
    <property type="term" value="C:membrane"/>
    <property type="evidence" value="ECO:0007669"/>
    <property type="project" value="UniProtKB-SubCell"/>
</dbReference>
<dbReference type="eggNOG" id="KOG4472">
    <property type="taxonomic scope" value="Eukaryota"/>
</dbReference>
<keyword evidence="7" id="KW-1133">Transmembrane helix</keyword>
<dbReference type="GO" id="GO:0006493">
    <property type="term" value="P:protein O-linked glycosylation"/>
    <property type="evidence" value="ECO:0007669"/>
    <property type="project" value="TreeGrafter"/>
</dbReference>
<dbReference type="GeneID" id="18872327"/>
<evidence type="ECO:0000256" key="7">
    <source>
        <dbReference type="SAM" id="Phobius"/>
    </source>
</evidence>
<dbReference type="PIRSF" id="PIRSF018153">
    <property type="entry name" value="Glyco_trans_15"/>
    <property type="match status" value="1"/>
</dbReference>
<gene>
    <name evidence="8" type="ORF">SPAPADRAFT_58113</name>
</gene>
<organism evidence="9">
    <name type="scientific">Spathaspora passalidarum (strain NRRL Y-27907 / 11-Y1)</name>
    <dbReference type="NCBI Taxonomy" id="619300"/>
    <lineage>
        <taxon>Eukaryota</taxon>
        <taxon>Fungi</taxon>
        <taxon>Dikarya</taxon>
        <taxon>Ascomycota</taxon>
        <taxon>Saccharomycotina</taxon>
        <taxon>Pichiomycetes</taxon>
        <taxon>Debaryomycetaceae</taxon>
        <taxon>Spathaspora</taxon>
    </lineage>
</organism>
<dbReference type="GO" id="GO:0005794">
    <property type="term" value="C:Golgi apparatus"/>
    <property type="evidence" value="ECO:0007669"/>
    <property type="project" value="TreeGrafter"/>
</dbReference>
<dbReference type="KEGG" id="spaa:SPAPADRAFT_58113"/>
<dbReference type="PANTHER" id="PTHR31121:SF7">
    <property type="entry name" value="MANNOSYLTRANSFERASE KTR4-RELATED"/>
    <property type="match status" value="1"/>
</dbReference>
<evidence type="ECO:0000256" key="6">
    <source>
        <dbReference type="PIRSR" id="PIRSR018153-1"/>
    </source>
</evidence>
<dbReference type="GO" id="GO:0006487">
    <property type="term" value="P:protein N-linked glycosylation"/>
    <property type="evidence" value="ECO:0007669"/>
    <property type="project" value="TreeGrafter"/>
</dbReference>
<dbReference type="InParanoid" id="G3AFK0"/>
<evidence type="ECO:0000256" key="5">
    <source>
        <dbReference type="ARBA" id="ARBA00022968"/>
    </source>
</evidence>
<feature type="active site" description="Nucleophile" evidence="6">
    <location>
        <position position="327"/>
    </location>
</feature>
<dbReference type="SUPFAM" id="SSF53448">
    <property type="entry name" value="Nucleotide-diphospho-sugar transferases"/>
    <property type="match status" value="1"/>
</dbReference>
<dbReference type="Proteomes" id="UP000000709">
    <property type="component" value="Unassembled WGS sequence"/>
</dbReference>
<dbReference type="InterPro" id="IPR002685">
    <property type="entry name" value="Glyco_trans_15"/>
</dbReference>
<feature type="non-terminal residue" evidence="8">
    <location>
        <position position="340"/>
    </location>
</feature>
<sequence>MIRKSRLLIVILACICVILTIINYAPHPHILSLNEKLHSFGRSRHPSFVIEPNNVEFHFTNPKGISGNSNQVVERNKRRYQQLFSQEITEPLDCELHRPGTQYKKANATIIALVRNNEGVKLGRTIKSLQQKFNNRFNYPYTFINDQPFTDGFKAKIMRYVGDNTPVEFVTIPEKLWDKPDSIDVNRETIAMSALAKENVAYAHKASYHNMCRFYSGNFYNVPELQKYKYYWRIEPNVDFYTDLNYDVFKYMEDTKKVYGFTIGLADIHQSIKTLWPETLAYLNTDDNYKYINPNGSFQWLVDPLQNPIKHQVTGGYSTCHFWSNFEIGDMDFFRGEAYN</sequence>
<dbReference type="OrthoDB" id="439943at2759"/>
<accession>G3AFK0</accession>
<evidence type="ECO:0000313" key="9">
    <source>
        <dbReference type="Proteomes" id="UP000000709"/>
    </source>
</evidence>
<evidence type="ECO:0000256" key="4">
    <source>
        <dbReference type="ARBA" id="ARBA00022679"/>
    </source>
</evidence>
<dbReference type="HOGENOM" id="CLU_024327_4_1_1"/>
<evidence type="ECO:0000256" key="2">
    <source>
        <dbReference type="ARBA" id="ARBA00007677"/>
    </source>
</evidence>
<dbReference type="EMBL" id="GL996499">
    <property type="protein sequence ID" value="EGW34988.1"/>
    <property type="molecule type" value="Genomic_DNA"/>
</dbReference>
<keyword evidence="3" id="KW-0328">Glycosyltransferase</keyword>
<name>G3AFK0_SPAPN</name>
<dbReference type="Gene3D" id="3.90.550.10">
    <property type="entry name" value="Spore Coat Polysaccharide Biosynthesis Protein SpsA, Chain A"/>
    <property type="match status" value="1"/>
</dbReference>
<dbReference type="AlphaFoldDB" id="G3AFK0"/>
<evidence type="ECO:0000256" key="3">
    <source>
        <dbReference type="ARBA" id="ARBA00022676"/>
    </source>
</evidence>
<feature type="transmembrane region" description="Helical" evidence="7">
    <location>
        <begin position="7"/>
        <end position="25"/>
    </location>
</feature>
<dbReference type="RefSeq" id="XP_007372400.1">
    <property type="nucleotide sequence ID" value="XM_007372338.1"/>
</dbReference>
<proteinExistence type="inferred from homology"/>
<dbReference type="GO" id="GO:0000032">
    <property type="term" value="P:cell wall mannoprotein biosynthetic process"/>
    <property type="evidence" value="ECO:0007669"/>
    <property type="project" value="TreeGrafter"/>
</dbReference>
<keyword evidence="5" id="KW-0735">Signal-anchor</keyword>
<keyword evidence="7" id="KW-0472">Membrane</keyword>
<evidence type="ECO:0000313" key="8">
    <source>
        <dbReference type="EMBL" id="EGW34988.1"/>
    </source>
</evidence>
<keyword evidence="7" id="KW-0812">Transmembrane</keyword>
<dbReference type="GO" id="GO:0000026">
    <property type="term" value="F:alpha-1,2-mannosyltransferase activity"/>
    <property type="evidence" value="ECO:0007669"/>
    <property type="project" value="TreeGrafter"/>
</dbReference>
<dbReference type="PANTHER" id="PTHR31121">
    <property type="entry name" value="ALPHA-1,2 MANNOSYLTRANSFERASE KTR1"/>
    <property type="match status" value="1"/>
</dbReference>
<dbReference type="Pfam" id="PF01793">
    <property type="entry name" value="Glyco_transf_15"/>
    <property type="match status" value="1"/>
</dbReference>
<keyword evidence="9" id="KW-1185">Reference proteome</keyword>
<protein>
    <recommendedName>
        <fullName evidence="10">Mannosyltransferase</fullName>
    </recommendedName>
</protein>
<comment type="subcellular location">
    <subcellularLocation>
        <location evidence="1">Membrane</location>
        <topology evidence="1">Single-pass type II membrane protein</topology>
    </subcellularLocation>
</comment>
<comment type="similarity">
    <text evidence="2">Belongs to the glycosyltransferase 15 family.</text>
</comment>